<dbReference type="AlphaFoldDB" id="A0A1W2AT92"/>
<dbReference type="EMBL" id="FWXI01000006">
    <property type="protein sequence ID" value="SMC63814.1"/>
    <property type="molecule type" value="Genomic_DNA"/>
</dbReference>
<accession>A0A1W2AT92</accession>
<reference evidence="1 2" key="1">
    <citation type="submission" date="2017-04" db="EMBL/GenBank/DDBJ databases">
        <authorList>
            <person name="Afonso C.L."/>
            <person name="Miller P.J."/>
            <person name="Scott M.A."/>
            <person name="Spackman E."/>
            <person name="Goraichik I."/>
            <person name="Dimitrov K.M."/>
            <person name="Suarez D.L."/>
            <person name="Swayne D.E."/>
        </authorList>
    </citation>
    <scope>NUCLEOTIDE SEQUENCE [LARGE SCALE GENOMIC DNA]</scope>
    <source>
        <strain evidence="1 2">DSM 5090</strain>
    </source>
</reference>
<evidence type="ECO:0000313" key="2">
    <source>
        <dbReference type="Proteomes" id="UP000192738"/>
    </source>
</evidence>
<dbReference type="Proteomes" id="UP000192738">
    <property type="component" value="Unassembled WGS sequence"/>
</dbReference>
<dbReference type="STRING" id="112901.SAMN04488500_10692"/>
<keyword evidence="2" id="KW-1185">Reference proteome</keyword>
<name>A0A1W2AT92_9FIRM</name>
<proteinExistence type="predicted"/>
<sequence>MDAKLTPEQSIEILRDNTIDFSPRLPGIKPISIQRANEIASLLESQSQEAELGRAAEKGYCEIIPFAPCKGNINSKECHEVAEGTRGCVLQYYCRELAARAGHR</sequence>
<dbReference type="OrthoDB" id="9990717at2"/>
<dbReference type="RefSeq" id="WP_084575311.1">
    <property type="nucleotide sequence ID" value="NZ_CP155572.1"/>
</dbReference>
<gene>
    <name evidence="1" type="ORF">SAMN04488500_10692</name>
</gene>
<organism evidence="1 2">
    <name type="scientific">Sporomusa malonica</name>
    <dbReference type="NCBI Taxonomy" id="112901"/>
    <lineage>
        <taxon>Bacteria</taxon>
        <taxon>Bacillati</taxon>
        <taxon>Bacillota</taxon>
        <taxon>Negativicutes</taxon>
        <taxon>Selenomonadales</taxon>
        <taxon>Sporomusaceae</taxon>
        <taxon>Sporomusa</taxon>
    </lineage>
</organism>
<protein>
    <submittedName>
        <fullName evidence="1">Uncharacterized protein</fullName>
    </submittedName>
</protein>
<evidence type="ECO:0000313" key="1">
    <source>
        <dbReference type="EMBL" id="SMC63814.1"/>
    </source>
</evidence>